<reference evidence="1" key="1">
    <citation type="submission" date="2023-04" db="EMBL/GenBank/DDBJ databases">
        <title>Draft Genome sequencing of Naganishia species isolated from polar environments using Oxford Nanopore Technology.</title>
        <authorList>
            <person name="Leo P."/>
            <person name="Venkateswaran K."/>
        </authorList>
    </citation>
    <scope>NUCLEOTIDE SEQUENCE</scope>
    <source>
        <strain evidence="1">DBVPG 5303</strain>
    </source>
</reference>
<accession>A0ACC2WWA9</accession>
<proteinExistence type="predicted"/>
<gene>
    <name evidence="1" type="ORF">QFC24_006926</name>
</gene>
<keyword evidence="2" id="KW-1185">Reference proteome</keyword>
<evidence type="ECO:0000313" key="2">
    <source>
        <dbReference type="Proteomes" id="UP001234202"/>
    </source>
</evidence>
<organism evidence="1 2">
    <name type="scientific">Naganishia onofrii</name>
    <dbReference type="NCBI Taxonomy" id="1851511"/>
    <lineage>
        <taxon>Eukaryota</taxon>
        <taxon>Fungi</taxon>
        <taxon>Dikarya</taxon>
        <taxon>Basidiomycota</taxon>
        <taxon>Agaricomycotina</taxon>
        <taxon>Tremellomycetes</taxon>
        <taxon>Filobasidiales</taxon>
        <taxon>Filobasidiaceae</taxon>
        <taxon>Naganishia</taxon>
    </lineage>
</organism>
<dbReference type="EMBL" id="JASBWV010000042">
    <property type="protein sequence ID" value="KAJ9115743.1"/>
    <property type="molecule type" value="Genomic_DNA"/>
</dbReference>
<dbReference type="Proteomes" id="UP001234202">
    <property type="component" value="Unassembled WGS sequence"/>
</dbReference>
<evidence type="ECO:0000313" key="1">
    <source>
        <dbReference type="EMBL" id="KAJ9115743.1"/>
    </source>
</evidence>
<name>A0ACC2WWA9_9TREE</name>
<comment type="caution">
    <text evidence="1">The sequence shown here is derived from an EMBL/GenBank/DDBJ whole genome shotgun (WGS) entry which is preliminary data.</text>
</comment>
<protein>
    <submittedName>
        <fullName evidence="1">Uncharacterized protein</fullName>
    </submittedName>
</protein>
<sequence>MVNHIESEQAQSMQNAEEEEAMLRVEDLVDLEFAINDVLPRVTVAYIVRHSFPGGILKYTLQLDQDASDDDDDDRERNLDTRDTGTSEELELVYSNLETAIRTDGAGAGLKSETAIFW</sequence>